<reference evidence="1" key="1">
    <citation type="submission" date="2020-08" db="EMBL/GenBank/DDBJ databases">
        <title>Multicomponent nature underlies the extraordinary mechanical properties of spider dragline silk.</title>
        <authorList>
            <person name="Kono N."/>
            <person name="Nakamura H."/>
            <person name="Mori M."/>
            <person name="Yoshida Y."/>
            <person name="Ohtoshi R."/>
            <person name="Malay A.D."/>
            <person name="Moran D.A.P."/>
            <person name="Tomita M."/>
            <person name="Numata K."/>
            <person name="Arakawa K."/>
        </authorList>
    </citation>
    <scope>NUCLEOTIDE SEQUENCE</scope>
</reference>
<dbReference type="PANTHER" id="PTHR46585">
    <property type="entry name" value="INTEGRASE CORE DOMAIN CONTAINING PROTEIN"/>
    <property type="match status" value="1"/>
</dbReference>
<protein>
    <submittedName>
        <fullName evidence="1">Uncharacterized protein</fullName>
    </submittedName>
</protein>
<gene>
    <name evidence="1" type="primary">AVEN_275237_1</name>
    <name evidence="1" type="ORF">TNIN_454871</name>
</gene>
<proteinExistence type="predicted"/>
<dbReference type="AlphaFoldDB" id="A0A8X6WMK5"/>
<evidence type="ECO:0000313" key="1">
    <source>
        <dbReference type="EMBL" id="GFY37019.1"/>
    </source>
</evidence>
<dbReference type="Proteomes" id="UP000886998">
    <property type="component" value="Unassembled WGS sequence"/>
</dbReference>
<dbReference type="PANTHER" id="PTHR46585:SF1">
    <property type="entry name" value="CHROMO DOMAIN-CONTAINING PROTEIN"/>
    <property type="match status" value="1"/>
</dbReference>
<comment type="caution">
    <text evidence="1">The sequence shown here is derived from an EMBL/GenBank/DDBJ whole genome shotgun (WGS) entry which is preliminary data.</text>
</comment>
<organism evidence="1 2">
    <name type="scientific">Trichonephila inaurata madagascariensis</name>
    <dbReference type="NCBI Taxonomy" id="2747483"/>
    <lineage>
        <taxon>Eukaryota</taxon>
        <taxon>Metazoa</taxon>
        <taxon>Ecdysozoa</taxon>
        <taxon>Arthropoda</taxon>
        <taxon>Chelicerata</taxon>
        <taxon>Arachnida</taxon>
        <taxon>Araneae</taxon>
        <taxon>Araneomorphae</taxon>
        <taxon>Entelegynae</taxon>
        <taxon>Araneoidea</taxon>
        <taxon>Nephilidae</taxon>
        <taxon>Trichonephila</taxon>
        <taxon>Trichonephila inaurata</taxon>
    </lineage>
</organism>
<accession>A0A8X6WMK5</accession>
<keyword evidence="2" id="KW-1185">Reference proteome</keyword>
<name>A0A8X6WMK5_9ARAC</name>
<dbReference type="OrthoDB" id="6427439at2759"/>
<evidence type="ECO:0000313" key="2">
    <source>
        <dbReference type="Proteomes" id="UP000886998"/>
    </source>
</evidence>
<sequence>MSMEPIYENPVSFGGVNALYRALDNRVKTKNIKQWLETKYSYTLHKSARQRFKRNRVLVGGMEEQIYIIDLQFLSQYNILACIDVFSKYAWAISLRGHDEAPLLRIVRISGDAVSAQYDRPHYVPVIRQSFHTIEIEIRLNSGDLLPFERC</sequence>
<dbReference type="EMBL" id="BMAV01000038">
    <property type="protein sequence ID" value="GFY37019.1"/>
    <property type="molecule type" value="Genomic_DNA"/>
</dbReference>